<comment type="caution">
    <text evidence="7">The sequence shown here is derived from an EMBL/GenBank/DDBJ whole genome shotgun (WGS) entry which is preliminary data.</text>
</comment>
<feature type="signal peptide" evidence="5">
    <location>
        <begin position="1"/>
        <end position="29"/>
    </location>
</feature>
<comment type="subcellular location">
    <subcellularLocation>
        <location evidence="1">Fimbrium</location>
    </subcellularLocation>
</comment>
<proteinExistence type="inferred from homology"/>
<dbReference type="InterPro" id="IPR008966">
    <property type="entry name" value="Adhesion_dom_sf"/>
</dbReference>
<dbReference type="EMBL" id="JAASAI010000008">
    <property type="protein sequence ID" value="NIL22843.1"/>
    <property type="molecule type" value="Genomic_DNA"/>
</dbReference>
<accession>A0AA44HZK6</accession>
<sequence>MKKSISKKAGLLFAMVAVGYVFVPSTAFADRICQLVPGKNITVNDNFYFLRNSTILDSMPLFDFNQYIAPWCATGGSIFHYEVRVNSNQHTNGTYPTSIQGLSIKYGLSPNQNCTQDPYNSLKGSCTMQKNTMTPLFFWPKISLQSTPDLVPTGSAHINPELTIYYHFDNEPEKMLGTLFSGNLNFTYKRYGCALETTTLNLPMGQVKSNQFNGVDSEAGSASSQIKLTCDPGTKYSITVNATNEPGHPNLIQLTQKPDAATGVGVKLILNNKHVELGRTQEMGTSANAGQNLQENININASYYQTQNRVTPGSADASATFTMTYQ</sequence>
<evidence type="ECO:0000256" key="3">
    <source>
        <dbReference type="ARBA" id="ARBA00022729"/>
    </source>
</evidence>
<dbReference type="PANTHER" id="PTHR33420">
    <property type="entry name" value="FIMBRIAL SUBUNIT ELFA-RELATED"/>
    <property type="match status" value="1"/>
</dbReference>
<dbReference type="AlphaFoldDB" id="A0AA44HZK6"/>
<keyword evidence="3 5" id="KW-0732">Signal</keyword>
<keyword evidence="4" id="KW-0281">Fimbrium</keyword>
<gene>
    <name evidence="7" type="ORF">HB991_10010</name>
</gene>
<evidence type="ECO:0000256" key="5">
    <source>
        <dbReference type="SAM" id="SignalP"/>
    </source>
</evidence>
<evidence type="ECO:0000256" key="2">
    <source>
        <dbReference type="ARBA" id="ARBA00006671"/>
    </source>
</evidence>
<dbReference type="Pfam" id="PF00419">
    <property type="entry name" value="Fimbrial"/>
    <property type="match status" value="1"/>
</dbReference>
<evidence type="ECO:0000259" key="6">
    <source>
        <dbReference type="Pfam" id="PF00419"/>
    </source>
</evidence>
<evidence type="ECO:0000313" key="7">
    <source>
        <dbReference type="EMBL" id="NIL22843.1"/>
    </source>
</evidence>
<feature type="domain" description="Fimbrial-type adhesion" evidence="6">
    <location>
        <begin position="188"/>
        <end position="326"/>
    </location>
</feature>
<protein>
    <submittedName>
        <fullName evidence="7">Fimbrial protein</fullName>
    </submittedName>
</protein>
<dbReference type="InterPro" id="IPR000259">
    <property type="entry name" value="Adhesion_dom_fimbrial"/>
</dbReference>
<evidence type="ECO:0000256" key="4">
    <source>
        <dbReference type="ARBA" id="ARBA00023263"/>
    </source>
</evidence>
<dbReference type="Gene3D" id="2.60.40.1090">
    <property type="entry name" value="Fimbrial-type adhesion domain"/>
    <property type="match status" value="1"/>
</dbReference>
<organism evidence="7 8">
    <name type="scientific">Yersinia mollaretii</name>
    <dbReference type="NCBI Taxonomy" id="33060"/>
    <lineage>
        <taxon>Bacteria</taxon>
        <taxon>Pseudomonadati</taxon>
        <taxon>Pseudomonadota</taxon>
        <taxon>Gammaproteobacteria</taxon>
        <taxon>Enterobacterales</taxon>
        <taxon>Yersiniaceae</taxon>
        <taxon>Yersinia</taxon>
    </lineage>
</organism>
<dbReference type="InterPro" id="IPR050263">
    <property type="entry name" value="Bact_Fimbrial_Adh_Pro"/>
</dbReference>
<dbReference type="RefSeq" id="WP_167311706.1">
    <property type="nucleotide sequence ID" value="NZ_CAWPGR010000054.1"/>
</dbReference>
<dbReference type="GO" id="GO:0043709">
    <property type="term" value="P:cell adhesion involved in single-species biofilm formation"/>
    <property type="evidence" value="ECO:0007669"/>
    <property type="project" value="TreeGrafter"/>
</dbReference>
<dbReference type="Proteomes" id="UP000712947">
    <property type="component" value="Unassembled WGS sequence"/>
</dbReference>
<evidence type="ECO:0000313" key="8">
    <source>
        <dbReference type="Proteomes" id="UP000712947"/>
    </source>
</evidence>
<reference evidence="7" key="1">
    <citation type="submission" date="2020-03" db="EMBL/GenBank/DDBJ databases">
        <authorList>
            <person name="Kislichkina A."/>
            <person name="Dentovskaya S."/>
            <person name="Shaikhutdinov R."/>
            <person name="Ivanov S."/>
            <person name="Sizova A."/>
            <person name="Solomentsev V."/>
            <person name="Bogun A."/>
        </authorList>
    </citation>
    <scope>NUCLEOTIDE SEQUENCE</scope>
    <source>
        <strain evidence="7">SCPM-O-B-7610</strain>
    </source>
</reference>
<comment type="similarity">
    <text evidence="2">Belongs to the fimbrial protein family.</text>
</comment>
<dbReference type="InterPro" id="IPR036937">
    <property type="entry name" value="Adhesion_dom_fimbrial_sf"/>
</dbReference>
<dbReference type="GO" id="GO:0009289">
    <property type="term" value="C:pilus"/>
    <property type="evidence" value="ECO:0007669"/>
    <property type="project" value="UniProtKB-SubCell"/>
</dbReference>
<feature type="chain" id="PRO_5041262100" evidence="5">
    <location>
        <begin position="30"/>
        <end position="326"/>
    </location>
</feature>
<dbReference type="PANTHER" id="PTHR33420:SF12">
    <property type="entry name" value="FIMBRIN-LIKE PROTEIN FIMI-RELATED"/>
    <property type="match status" value="1"/>
</dbReference>
<evidence type="ECO:0000256" key="1">
    <source>
        <dbReference type="ARBA" id="ARBA00004561"/>
    </source>
</evidence>
<name>A0AA44HZK6_YERMO</name>
<dbReference type="SUPFAM" id="SSF49401">
    <property type="entry name" value="Bacterial adhesins"/>
    <property type="match status" value="1"/>
</dbReference>